<accession>A0ABP8F6B5</accession>
<comment type="caution">
    <text evidence="1">The sequence shown here is derived from an EMBL/GenBank/DDBJ whole genome shotgun (WGS) entry which is preliminary data.</text>
</comment>
<protein>
    <submittedName>
        <fullName evidence="1">Uncharacterized protein</fullName>
    </submittedName>
</protein>
<evidence type="ECO:0000313" key="2">
    <source>
        <dbReference type="Proteomes" id="UP001501844"/>
    </source>
</evidence>
<dbReference type="Proteomes" id="UP001501844">
    <property type="component" value="Unassembled WGS sequence"/>
</dbReference>
<gene>
    <name evidence="1" type="ORF">GCM10023183_02340</name>
</gene>
<organism evidence="1 2">
    <name type="scientific">Nibribacter koreensis</name>
    <dbReference type="NCBI Taxonomy" id="1084519"/>
    <lineage>
        <taxon>Bacteria</taxon>
        <taxon>Pseudomonadati</taxon>
        <taxon>Bacteroidota</taxon>
        <taxon>Cytophagia</taxon>
        <taxon>Cytophagales</taxon>
        <taxon>Hymenobacteraceae</taxon>
        <taxon>Nibribacter</taxon>
    </lineage>
</organism>
<dbReference type="EMBL" id="BAABGX010000001">
    <property type="protein sequence ID" value="GAA4295970.1"/>
    <property type="molecule type" value="Genomic_DNA"/>
</dbReference>
<keyword evidence="2" id="KW-1185">Reference proteome</keyword>
<evidence type="ECO:0000313" key="1">
    <source>
        <dbReference type="EMBL" id="GAA4295970.1"/>
    </source>
</evidence>
<name>A0ABP8F6B5_9BACT</name>
<dbReference type="RefSeq" id="WP_345161489.1">
    <property type="nucleotide sequence ID" value="NZ_BAABGX010000001.1"/>
</dbReference>
<sequence length="115" mass="13491">MVIDFNQARSKHTFFRTRVRGFLLGSEADPDTFKAYLRELGAWVEALATRYHLEEDEVLEANYLHSEMTAKTEALIKCWDAGRETEARERFQEMETTGKEFLTILSRLEQKTKKI</sequence>
<reference evidence="2" key="1">
    <citation type="journal article" date="2019" name="Int. J. Syst. Evol. Microbiol.">
        <title>The Global Catalogue of Microorganisms (GCM) 10K type strain sequencing project: providing services to taxonomists for standard genome sequencing and annotation.</title>
        <authorList>
            <consortium name="The Broad Institute Genomics Platform"/>
            <consortium name="The Broad Institute Genome Sequencing Center for Infectious Disease"/>
            <person name="Wu L."/>
            <person name="Ma J."/>
        </authorList>
    </citation>
    <scope>NUCLEOTIDE SEQUENCE [LARGE SCALE GENOMIC DNA]</scope>
    <source>
        <strain evidence="2">JCM 17917</strain>
    </source>
</reference>
<proteinExistence type="predicted"/>